<evidence type="ECO:0000256" key="7">
    <source>
        <dbReference type="ARBA" id="ARBA00023136"/>
    </source>
</evidence>
<evidence type="ECO:0000256" key="4">
    <source>
        <dbReference type="ARBA" id="ARBA00022475"/>
    </source>
</evidence>
<proteinExistence type="inferred from homology"/>
<gene>
    <name evidence="11" type="ORF">GCM10020260_25020</name>
</gene>
<feature type="compositionally biased region" description="Low complexity" evidence="8">
    <location>
        <begin position="9"/>
        <end position="18"/>
    </location>
</feature>
<feature type="transmembrane region" description="Helical" evidence="9">
    <location>
        <begin position="289"/>
        <end position="310"/>
    </location>
</feature>
<feature type="domain" description="ABC-2 type transporter transmembrane" evidence="10">
    <location>
        <begin position="75"/>
        <end position="278"/>
    </location>
</feature>
<evidence type="ECO:0000256" key="2">
    <source>
        <dbReference type="ARBA" id="ARBA00007783"/>
    </source>
</evidence>
<dbReference type="PANTHER" id="PTHR30413">
    <property type="entry name" value="INNER MEMBRANE TRANSPORT PERMEASE"/>
    <property type="match status" value="1"/>
</dbReference>
<reference evidence="12" key="1">
    <citation type="journal article" date="2019" name="Int. J. Syst. Evol. Microbiol.">
        <title>The Global Catalogue of Microorganisms (GCM) 10K type strain sequencing project: providing services to taxonomists for standard genome sequencing and annotation.</title>
        <authorList>
            <consortium name="The Broad Institute Genomics Platform"/>
            <consortium name="The Broad Institute Genome Sequencing Center for Infectious Disease"/>
            <person name="Wu L."/>
            <person name="Ma J."/>
        </authorList>
    </citation>
    <scope>NUCLEOTIDE SEQUENCE [LARGE SCALE GENOMIC DNA]</scope>
    <source>
        <strain evidence="12">JCM 11483</strain>
    </source>
</reference>
<feature type="transmembrane region" description="Helical" evidence="9">
    <location>
        <begin position="165"/>
        <end position="183"/>
    </location>
</feature>
<dbReference type="Proteomes" id="UP001501736">
    <property type="component" value="Unassembled WGS sequence"/>
</dbReference>
<comment type="similarity">
    <text evidence="2">Belongs to the ABC-2 integral membrane protein family.</text>
</comment>
<dbReference type="Pfam" id="PF01061">
    <property type="entry name" value="ABC2_membrane"/>
    <property type="match status" value="1"/>
</dbReference>
<feature type="transmembrane region" description="Helical" evidence="9">
    <location>
        <begin position="195"/>
        <end position="216"/>
    </location>
</feature>
<protein>
    <submittedName>
        <fullName evidence="11">ABC transporter permease</fullName>
    </submittedName>
</protein>
<feature type="transmembrane region" description="Helical" evidence="9">
    <location>
        <begin position="107"/>
        <end position="124"/>
    </location>
</feature>
<keyword evidence="4" id="KW-1003">Cell membrane</keyword>
<keyword evidence="7 9" id="KW-0472">Membrane</keyword>
<dbReference type="PANTHER" id="PTHR30413:SF8">
    <property type="entry name" value="TRANSPORT PERMEASE PROTEIN"/>
    <property type="match status" value="1"/>
</dbReference>
<evidence type="ECO:0000256" key="1">
    <source>
        <dbReference type="ARBA" id="ARBA00004429"/>
    </source>
</evidence>
<accession>A0ABP6REY1</accession>
<feature type="region of interest" description="Disordered" evidence="8">
    <location>
        <begin position="1"/>
        <end position="25"/>
    </location>
</feature>
<organism evidence="11 12">
    <name type="scientific">Nesterenkonia halobia</name>
    <dbReference type="NCBI Taxonomy" id="37922"/>
    <lineage>
        <taxon>Bacteria</taxon>
        <taxon>Bacillati</taxon>
        <taxon>Actinomycetota</taxon>
        <taxon>Actinomycetes</taxon>
        <taxon>Micrococcales</taxon>
        <taxon>Micrococcaceae</taxon>
        <taxon>Nesterenkonia</taxon>
    </lineage>
</organism>
<name>A0ABP6REY1_9MICC</name>
<evidence type="ECO:0000256" key="6">
    <source>
        <dbReference type="ARBA" id="ARBA00022989"/>
    </source>
</evidence>
<keyword evidence="6 9" id="KW-1133">Transmembrane helix</keyword>
<keyword evidence="3" id="KW-0813">Transport</keyword>
<dbReference type="EMBL" id="BAAAYG010000014">
    <property type="protein sequence ID" value="GAA3287810.1"/>
    <property type="molecule type" value="Genomic_DNA"/>
</dbReference>
<evidence type="ECO:0000313" key="12">
    <source>
        <dbReference type="Proteomes" id="UP001501736"/>
    </source>
</evidence>
<feature type="transmembrane region" description="Helical" evidence="9">
    <location>
        <begin position="80"/>
        <end position="100"/>
    </location>
</feature>
<evidence type="ECO:0000313" key="11">
    <source>
        <dbReference type="EMBL" id="GAA3287810.1"/>
    </source>
</evidence>
<sequence>MDAPEAEAEAAAGPGPAARDVPAEPAAQTVQLDGSPLIRVGARPGLLTYLREIWAFRHFIFYDSHSRVASSNSSDSLGRVWMVLNPLLFGLAYFFIFGLLMQTGRGVPNFIGYLVIGVFTFRFFTSAVSGGGKSISGNKNVVQAFNFPRACLVISATVRQLLSSVPVFFVMAALVLAIGDIKLDGAEQIPVRLSWYWLQFFPAIALALLVMLGWSLALARAVDAVPDVAHLISFGTRIMFYTSAVFFGISRWESRGLDAMIVVMELNPLYCVLDIIRQGWLYEEMADPFRWQVLGAWAVGSLIIGFIIFWRGEETYGRER</sequence>
<evidence type="ECO:0000259" key="10">
    <source>
        <dbReference type="Pfam" id="PF01061"/>
    </source>
</evidence>
<feature type="transmembrane region" description="Helical" evidence="9">
    <location>
        <begin position="228"/>
        <end position="249"/>
    </location>
</feature>
<evidence type="ECO:0000256" key="5">
    <source>
        <dbReference type="ARBA" id="ARBA00022692"/>
    </source>
</evidence>
<keyword evidence="12" id="KW-1185">Reference proteome</keyword>
<dbReference type="InterPro" id="IPR013525">
    <property type="entry name" value="ABC2_TM"/>
</dbReference>
<comment type="subcellular location">
    <subcellularLocation>
        <location evidence="1">Cell inner membrane</location>
        <topology evidence="1">Multi-pass membrane protein</topology>
    </subcellularLocation>
</comment>
<evidence type="ECO:0000256" key="9">
    <source>
        <dbReference type="SAM" id="Phobius"/>
    </source>
</evidence>
<keyword evidence="5 9" id="KW-0812">Transmembrane</keyword>
<comment type="caution">
    <text evidence="11">The sequence shown here is derived from an EMBL/GenBank/DDBJ whole genome shotgun (WGS) entry which is preliminary data.</text>
</comment>
<evidence type="ECO:0000256" key="8">
    <source>
        <dbReference type="SAM" id="MobiDB-lite"/>
    </source>
</evidence>
<dbReference type="RefSeq" id="WP_344721911.1">
    <property type="nucleotide sequence ID" value="NZ_BAAAYG010000014.1"/>
</dbReference>
<evidence type="ECO:0000256" key="3">
    <source>
        <dbReference type="ARBA" id="ARBA00022448"/>
    </source>
</evidence>